<name>A0A345PFI3_9BACI</name>
<evidence type="ECO:0000256" key="1">
    <source>
        <dbReference type="ARBA" id="ARBA00001941"/>
    </source>
</evidence>
<evidence type="ECO:0000256" key="17">
    <source>
        <dbReference type="ARBA" id="ARBA00078074"/>
    </source>
</evidence>
<evidence type="ECO:0000256" key="16">
    <source>
        <dbReference type="ARBA" id="ARBA00077688"/>
    </source>
</evidence>
<keyword evidence="8" id="KW-0170">Cobalt</keyword>
<evidence type="ECO:0000313" key="19">
    <source>
        <dbReference type="EMBL" id="AXI08763.1"/>
    </source>
</evidence>
<comment type="cofactor">
    <cofactor evidence="1">
        <name>Co(2+)</name>
        <dbReference type="ChEBI" id="CHEBI:48828"/>
    </cofactor>
</comment>
<evidence type="ECO:0000256" key="7">
    <source>
        <dbReference type="ARBA" id="ARBA00023049"/>
    </source>
</evidence>
<keyword evidence="20" id="KW-1185">Reference proteome</keyword>
<dbReference type="GO" id="GO:0046872">
    <property type="term" value="F:metal ion binding"/>
    <property type="evidence" value="ECO:0007669"/>
    <property type="project" value="UniProtKB-KW"/>
</dbReference>
<dbReference type="InterPro" id="IPR001160">
    <property type="entry name" value="Peptidase_M20C"/>
</dbReference>
<evidence type="ECO:0000256" key="3">
    <source>
        <dbReference type="ARBA" id="ARBA00022670"/>
    </source>
</evidence>
<comment type="similarity">
    <text evidence="12">Belongs to the peptidase M20C family.</text>
</comment>
<evidence type="ECO:0000256" key="5">
    <source>
        <dbReference type="ARBA" id="ARBA00022801"/>
    </source>
</evidence>
<evidence type="ECO:0000256" key="9">
    <source>
        <dbReference type="ARBA" id="ARBA00036421"/>
    </source>
</evidence>
<dbReference type="Pfam" id="PF07687">
    <property type="entry name" value="M20_dimer"/>
    <property type="match status" value="1"/>
</dbReference>
<proteinExistence type="inferred from homology"/>
<dbReference type="InterPro" id="IPR011650">
    <property type="entry name" value="Peptidase_M20_dimer"/>
</dbReference>
<protein>
    <recommendedName>
        <fullName evidence="13">Cytosol non-specific dipeptidase</fullName>
        <ecNumber evidence="10">3.4.13.18</ecNumber>
    </recommendedName>
    <alternativeName>
        <fullName evidence="16">Aminoacyl-histidine dipeptidase</fullName>
    </alternativeName>
    <alternativeName>
        <fullName evidence="15">Beta-alanyl-histidine dipeptidase</fullName>
    </alternativeName>
    <alternativeName>
        <fullName evidence="14">Carnosinase</fullName>
    </alternativeName>
    <alternativeName>
        <fullName evidence="11">Peptidase D</fullName>
    </alternativeName>
    <alternativeName>
        <fullName evidence="17">Xaa-His dipeptidase</fullName>
    </alternativeName>
</protein>
<evidence type="ECO:0000256" key="4">
    <source>
        <dbReference type="ARBA" id="ARBA00022723"/>
    </source>
</evidence>
<keyword evidence="3" id="KW-0645">Protease</keyword>
<keyword evidence="4" id="KW-0479">Metal-binding</keyword>
<evidence type="ECO:0000313" key="20">
    <source>
        <dbReference type="Proteomes" id="UP000253908"/>
    </source>
</evidence>
<dbReference type="FunFam" id="3.40.630.10:FF:000072">
    <property type="entry name" value="Aminoacyl-histidine dipeptidase"/>
    <property type="match status" value="1"/>
</dbReference>
<evidence type="ECO:0000256" key="6">
    <source>
        <dbReference type="ARBA" id="ARBA00022833"/>
    </source>
</evidence>
<evidence type="ECO:0000256" key="13">
    <source>
        <dbReference type="ARBA" id="ARBA00071271"/>
    </source>
</evidence>
<keyword evidence="6" id="KW-0862">Zinc</keyword>
<evidence type="ECO:0000256" key="15">
    <source>
        <dbReference type="ARBA" id="ARBA00076004"/>
    </source>
</evidence>
<dbReference type="PANTHER" id="PTHR43501">
    <property type="entry name" value="CYTOSOL NON-SPECIFIC DIPEPTIDASE"/>
    <property type="match status" value="1"/>
</dbReference>
<gene>
    <name evidence="19" type="ORF">CUC15_07470</name>
</gene>
<comment type="catalytic activity">
    <reaction evidence="9">
        <text>Hydrolysis of dipeptides, preferentially hydrophobic dipeptides including prolyl amino acids.</text>
        <dbReference type="EC" id="3.4.13.18"/>
    </reaction>
</comment>
<dbReference type="GO" id="GO:0070573">
    <property type="term" value="F:metallodipeptidase activity"/>
    <property type="evidence" value="ECO:0007669"/>
    <property type="project" value="TreeGrafter"/>
</dbReference>
<dbReference type="FunFam" id="3.40.630.10:FF:000015">
    <property type="entry name" value="Aminoacyl-histidine dipeptidase PepD"/>
    <property type="match status" value="1"/>
</dbReference>
<dbReference type="Proteomes" id="UP000253908">
    <property type="component" value="Chromosome"/>
</dbReference>
<dbReference type="Gene3D" id="3.40.630.10">
    <property type="entry name" value="Zn peptidases"/>
    <property type="match status" value="2"/>
</dbReference>
<keyword evidence="5" id="KW-0378">Hydrolase</keyword>
<dbReference type="InterPro" id="IPR002933">
    <property type="entry name" value="Peptidase_M20"/>
</dbReference>
<comment type="cofactor">
    <cofactor evidence="2">
        <name>Zn(2+)</name>
        <dbReference type="ChEBI" id="CHEBI:29105"/>
    </cofactor>
</comment>
<organism evidence="19 20">
    <name type="scientific">Oceanobacillus zhaokaii</name>
    <dbReference type="NCBI Taxonomy" id="2052660"/>
    <lineage>
        <taxon>Bacteria</taxon>
        <taxon>Bacillati</taxon>
        <taxon>Bacillota</taxon>
        <taxon>Bacilli</taxon>
        <taxon>Bacillales</taxon>
        <taxon>Bacillaceae</taxon>
        <taxon>Oceanobacillus</taxon>
    </lineage>
</organism>
<dbReference type="EMBL" id="CP024848">
    <property type="protein sequence ID" value="AXI08763.1"/>
    <property type="molecule type" value="Genomic_DNA"/>
</dbReference>
<dbReference type="PANTHER" id="PTHR43501:SF1">
    <property type="entry name" value="CYTOSOL NON-SPECIFIC DIPEPTIDASE"/>
    <property type="match status" value="1"/>
</dbReference>
<dbReference type="PRINTS" id="PR00934">
    <property type="entry name" value="XHISDIPTASE"/>
</dbReference>
<accession>A0A345PFI3</accession>
<evidence type="ECO:0000256" key="11">
    <source>
        <dbReference type="ARBA" id="ARBA00044252"/>
    </source>
</evidence>
<dbReference type="KEGG" id="ocn:CUC15_07470"/>
<evidence type="ECO:0000256" key="14">
    <source>
        <dbReference type="ARBA" id="ARBA00075285"/>
    </source>
</evidence>
<keyword evidence="7" id="KW-0482">Metalloprotease</keyword>
<evidence type="ECO:0000256" key="8">
    <source>
        <dbReference type="ARBA" id="ARBA00023285"/>
    </source>
</evidence>
<dbReference type="Pfam" id="PF01546">
    <property type="entry name" value="Peptidase_M20"/>
    <property type="match status" value="1"/>
</dbReference>
<dbReference type="SUPFAM" id="SSF53187">
    <property type="entry name" value="Zn-dependent exopeptidases"/>
    <property type="match status" value="1"/>
</dbReference>
<dbReference type="GO" id="GO:0005829">
    <property type="term" value="C:cytosol"/>
    <property type="evidence" value="ECO:0007669"/>
    <property type="project" value="TreeGrafter"/>
</dbReference>
<dbReference type="AlphaFoldDB" id="A0A345PFI3"/>
<evidence type="ECO:0000256" key="10">
    <source>
        <dbReference type="ARBA" id="ARBA00038976"/>
    </source>
</evidence>
<dbReference type="EC" id="3.4.13.18" evidence="10"/>
<dbReference type="RefSeq" id="WP_114916060.1">
    <property type="nucleotide sequence ID" value="NZ_CP024848.1"/>
</dbReference>
<evidence type="ECO:0000256" key="12">
    <source>
        <dbReference type="ARBA" id="ARBA00061423"/>
    </source>
</evidence>
<dbReference type="GO" id="GO:0006508">
    <property type="term" value="P:proteolysis"/>
    <property type="evidence" value="ECO:0007669"/>
    <property type="project" value="UniProtKB-KW"/>
</dbReference>
<dbReference type="NCBIfam" id="TIGR01893">
    <property type="entry name" value="aa-his-dipept"/>
    <property type="match status" value="1"/>
</dbReference>
<reference evidence="20" key="1">
    <citation type="submission" date="2017-11" db="EMBL/GenBank/DDBJ databases">
        <authorList>
            <person name="Zhu W."/>
        </authorList>
    </citation>
    <scope>NUCLEOTIDE SEQUENCE [LARGE SCALE GENOMIC DNA]</scope>
    <source>
        <strain evidence="20">160</strain>
    </source>
</reference>
<sequence length="485" mass="53975">MYDSLQKLNEIPVFHFFSEISQIPRGSGNEKEISDYFVRFARKRELEVIQDEALNVIIKKPPTAGYEHGPTVIIQGHMDMVCEKNVGTIHDFNKDPLKLRIKDDMLYATDTTLGADNGVAVAYALALLDAANKPHPALEIVITTEEETTMKGALSVDPGLLEGKIFVNIDSEEDNKLLVSGAGGLQTILEIPLIEEPTHEDYVSYNLSVKGLIGGHSGIEIDQERGNAIKLIGRLLYDLSTNVNFVIQHVRGGMASNAIPRETTVTIALPEGEVGLLHREIQTWTNTLKNEFAISDPDVFIELKQAEDSLSTCFSEETKRKVITSLFVLPNGIQSMSMDLKGLVESSLNVGKVDTTKTSIIIESDVRSSVKSRKYAITDQCRLIAESLDCNFRVTSDYPEWPYNPDSAIRKLFEKVYYEREGKNIEVTSVHAGIECGIFIEKIPGLDAISIGPDIFDVHTPNEHVSIPSMLNNWEYFLAVLKEMK</sequence>
<dbReference type="OrthoDB" id="9773892at2"/>
<dbReference type="PIRSF" id="PIRSF016599">
    <property type="entry name" value="Xaa-His_dipept"/>
    <property type="match status" value="1"/>
</dbReference>
<evidence type="ECO:0000256" key="2">
    <source>
        <dbReference type="ARBA" id="ARBA00001947"/>
    </source>
</evidence>
<evidence type="ECO:0000259" key="18">
    <source>
        <dbReference type="Pfam" id="PF07687"/>
    </source>
</evidence>
<dbReference type="CDD" id="cd03890">
    <property type="entry name" value="M20_pepD"/>
    <property type="match status" value="1"/>
</dbReference>
<feature type="domain" description="Peptidase M20 dimerisation" evidence="18">
    <location>
        <begin position="208"/>
        <end position="270"/>
    </location>
</feature>